<comment type="caution">
    <text evidence="2">The sequence shown here is derived from an EMBL/GenBank/DDBJ whole genome shotgun (WGS) entry which is preliminary data.</text>
</comment>
<evidence type="ECO:0000313" key="3">
    <source>
        <dbReference type="Proteomes" id="UP000325315"/>
    </source>
</evidence>
<dbReference type="SUPFAM" id="SSF47954">
    <property type="entry name" value="Cyclin-like"/>
    <property type="match status" value="1"/>
</dbReference>
<dbReference type="EMBL" id="SMMG02000009">
    <property type="protein sequence ID" value="KAA3462740.1"/>
    <property type="molecule type" value="Genomic_DNA"/>
</dbReference>
<dbReference type="Proteomes" id="UP000325315">
    <property type="component" value="Unassembled WGS sequence"/>
</dbReference>
<dbReference type="OrthoDB" id="1923367at2759"/>
<organism evidence="2 3">
    <name type="scientific">Gossypium australe</name>
    <dbReference type="NCBI Taxonomy" id="47621"/>
    <lineage>
        <taxon>Eukaryota</taxon>
        <taxon>Viridiplantae</taxon>
        <taxon>Streptophyta</taxon>
        <taxon>Embryophyta</taxon>
        <taxon>Tracheophyta</taxon>
        <taxon>Spermatophyta</taxon>
        <taxon>Magnoliopsida</taxon>
        <taxon>eudicotyledons</taxon>
        <taxon>Gunneridae</taxon>
        <taxon>Pentapetalae</taxon>
        <taxon>rosids</taxon>
        <taxon>malvids</taxon>
        <taxon>Malvales</taxon>
        <taxon>Malvaceae</taxon>
        <taxon>Malvoideae</taxon>
        <taxon>Gossypium</taxon>
    </lineage>
</organism>
<dbReference type="InterPro" id="IPR036915">
    <property type="entry name" value="Cyclin-like_sf"/>
</dbReference>
<reference evidence="3" key="1">
    <citation type="journal article" date="2019" name="Plant Biotechnol. J.">
        <title>Genome sequencing of the Australian wild diploid species Gossypium australe highlights disease resistance and delayed gland morphogenesis.</title>
        <authorList>
            <person name="Cai Y."/>
            <person name="Cai X."/>
            <person name="Wang Q."/>
            <person name="Wang P."/>
            <person name="Zhang Y."/>
            <person name="Cai C."/>
            <person name="Xu Y."/>
            <person name="Wang K."/>
            <person name="Zhou Z."/>
            <person name="Wang C."/>
            <person name="Geng S."/>
            <person name="Li B."/>
            <person name="Dong Q."/>
            <person name="Hou Y."/>
            <person name="Wang H."/>
            <person name="Ai P."/>
            <person name="Liu Z."/>
            <person name="Yi F."/>
            <person name="Sun M."/>
            <person name="An G."/>
            <person name="Cheng J."/>
            <person name="Zhang Y."/>
            <person name="Shi Q."/>
            <person name="Xie Y."/>
            <person name="Shi X."/>
            <person name="Chang Y."/>
            <person name="Huang F."/>
            <person name="Chen Y."/>
            <person name="Hong S."/>
            <person name="Mi L."/>
            <person name="Sun Q."/>
            <person name="Zhang L."/>
            <person name="Zhou B."/>
            <person name="Peng R."/>
            <person name="Zhang X."/>
            <person name="Liu F."/>
        </authorList>
    </citation>
    <scope>NUCLEOTIDE SEQUENCE [LARGE SCALE GENOMIC DNA]</scope>
    <source>
        <strain evidence="3">cv. PA1801</strain>
    </source>
</reference>
<evidence type="ECO:0000313" key="2">
    <source>
        <dbReference type="EMBL" id="KAA3462740.1"/>
    </source>
</evidence>
<keyword evidence="3" id="KW-1185">Reference proteome</keyword>
<feature type="domain" description="Cyclin N-terminal" evidence="1">
    <location>
        <begin position="15"/>
        <end position="134"/>
    </location>
</feature>
<evidence type="ECO:0000259" key="1">
    <source>
        <dbReference type="Pfam" id="PF00134"/>
    </source>
</evidence>
<gene>
    <name evidence="2" type="ORF">EPI10_029200</name>
</gene>
<accession>A0A5B6V0Y2</accession>
<name>A0A5B6V0Y2_9ROSI</name>
<protein>
    <submittedName>
        <fullName evidence="2">Cyclin-J18-like</fullName>
    </submittedName>
</protein>
<proteinExistence type="predicted"/>
<dbReference type="AlphaFoldDB" id="A0A5B6V0Y2"/>
<dbReference type="Gene3D" id="1.10.472.10">
    <property type="entry name" value="Cyclin-like"/>
    <property type="match status" value="1"/>
</dbReference>
<dbReference type="Pfam" id="PF00134">
    <property type="entry name" value="Cyclin_N"/>
    <property type="match status" value="1"/>
</dbReference>
<sequence>MEVSRQTDSFNEMKPLRKKSVEFLIRSSHQLRASPIVKYSALSLFADRFLPSLTTLIKTRNKIGSWLLRSMEESNLQLFSLISIWISSKIHDSRALSVKCLKSLGDEFIKDQHFIIRDFVEAEVVFLQVLNFEIGISNVAFIFLEEFFIQFKGVAKVGGLVSFEACMDVMDLLYEKEETSLLFSAPLKFVTSYKEEDIGEKVKDILTHVFEPHS</sequence>
<dbReference type="InterPro" id="IPR006671">
    <property type="entry name" value="Cyclin_N"/>
</dbReference>